<evidence type="ECO:0000256" key="4">
    <source>
        <dbReference type="ARBA" id="ARBA00022737"/>
    </source>
</evidence>
<evidence type="ECO:0000256" key="3">
    <source>
        <dbReference type="ARBA" id="ARBA00022723"/>
    </source>
</evidence>
<dbReference type="InterPro" id="IPR017896">
    <property type="entry name" value="4Fe4S_Fe-S-bd"/>
</dbReference>
<keyword evidence="4" id="KW-0677">Repeat</keyword>
<keyword evidence="5" id="KW-0249">Electron transport</keyword>
<dbReference type="Pfam" id="PF12797">
    <property type="entry name" value="Fer4_2"/>
    <property type="match status" value="1"/>
</dbReference>
<evidence type="ECO:0000256" key="1">
    <source>
        <dbReference type="ARBA" id="ARBA00022448"/>
    </source>
</evidence>
<dbReference type="AlphaFoldDB" id="A0A0S1XA01"/>
<dbReference type="PROSITE" id="PS51379">
    <property type="entry name" value="4FE4S_FER_2"/>
    <property type="match status" value="2"/>
</dbReference>
<dbReference type="STRING" id="55802.TBCH5v1_0658"/>
<dbReference type="RefSeq" id="WP_056933473.1">
    <property type="nucleotide sequence ID" value="NZ_CP013050.1"/>
</dbReference>
<dbReference type="Gene3D" id="3.30.70.20">
    <property type="match status" value="2"/>
</dbReference>
<dbReference type="GO" id="GO:0051539">
    <property type="term" value="F:4 iron, 4 sulfur cluster binding"/>
    <property type="evidence" value="ECO:0007669"/>
    <property type="project" value="UniProtKB-KW"/>
</dbReference>
<dbReference type="PATRIC" id="fig|55802.8.peg.651"/>
<dbReference type="GeneID" id="26135937"/>
<evidence type="ECO:0000256" key="6">
    <source>
        <dbReference type="ARBA" id="ARBA00023004"/>
    </source>
</evidence>
<gene>
    <name evidence="9" type="ORF">TBCH5v1_0658</name>
</gene>
<dbReference type="InterPro" id="IPR017900">
    <property type="entry name" value="4Fe4S_Fe_S_CS"/>
</dbReference>
<evidence type="ECO:0000256" key="7">
    <source>
        <dbReference type="ARBA" id="ARBA00023014"/>
    </source>
</evidence>
<proteinExistence type="predicted"/>
<feature type="domain" description="4Fe-4S ferredoxin-type" evidence="8">
    <location>
        <begin position="2"/>
        <end position="24"/>
    </location>
</feature>
<evidence type="ECO:0000313" key="9">
    <source>
        <dbReference type="EMBL" id="ALM74618.1"/>
    </source>
</evidence>
<dbReference type="Proteomes" id="UP000066042">
    <property type="component" value="Chromosome"/>
</dbReference>
<keyword evidence="7" id="KW-0411">Iron-sulfur</keyword>
<organism evidence="9 10">
    <name type="scientific">Thermococcus barophilus</name>
    <dbReference type="NCBI Taxonomy" id="55802"/>
    <lineage>
        <taxon>Archaea</taxon>
        <taxon>Methanobacteriati</taxon>
        <taxon>Methanobacteriota</taxon>
        <taxon>Thermococci</taxon>
        <taxon>Thermococcales</taxon>
        <taxon>Thermococcaceae</taxon>
        <taxon>Thermococcus</taxon>
    </lineage>
</organism>
<dbReference type="Pfam" id="PF13247">
    <property type="entry name" value="Fer4_11"/>
    <property type="match status" value="1"/>
</dbReference>
<dbReference type="CDD" id="cd16374">
    <property type="entry name" value="DMSOR_beta_like"/>
    <property type="match status" value="1"/>
</dbReference>
<dbReference type="InterPro" id="IPR050954">
    <property type="entry name" value="ET_IronSulfur_Cluster-Binding"/>
</dbReference>
<evidence type="ECO:0000256" key="2">
    <source>
        <dbReference type="ARBA" id="ARBA00022485"/>
    </source>
</evidence>
<evidence type="ECO:0000313" key="10">
    <source>
        <dbReference type="Proteomes" id="UP000066042"/>
    </source>
</evidence>
<feature type="domain" description="4Fe-4S ferredoxin-type" evidence="8">
    <location>
        <begin position="69"/>
        <end position="98"/>
    </location>
</feature>
<accession>A0A0S1XA01</accession>
<dbReference type="PROSITE" id="PS00198">
    <property type="entry name" value="4FE4S_FER_1"/>
    <property type="match status" value="1"/>
</dbReference>
<dbReference type="SUPFAM" id="SSF54862">
    <property type="entry name" value="4Fe-4S ferredoxins"/>
    <property type="match status" value="1"/>
</dbReference>
<evidence type="ECO:0000259" key="8">
    <source>
        <dbReference type="PROSITE" id="PS51379"/>
    </source>
</evidence>
<protein>
    <submittedName>
        <fullName evidence="9">4Fe-4S cluster-binding protein</fullName>
    </submittedName>
</protein>
<keyword evidence="1" id="KW-0813">Transport</keyword>
<reference evidence="9 10" key="1">
    <citation type="journal article" date="2016" name="Genome Announc.">
        <title>Complete genome sequence of the hyperthermophilic and piezophilic archaeon Thermococcus barophilus Ch5, capable of growth at the expense of hydrogenogenesis from carbon monoxide and formate.</title>
        <authorList>
            <person name="Oger P."/>
            <person name="Sokolova T.G."/>
            <person name="Kozhevnikova D.A."/>
            <person name="Taranov E.A."/>
            <person name="Vannier P."/>
            <person name="Lee H.S."/>
            <person name="Kwon K.K."/>
            <person name="Kang S.G."/>
            <person name="Lee J.H."/>
            <person name="Bonch-Osmolovskaya E.A."/>
            <person name="Lebedinsky A.V."/>
        </authorList>
    </citation>
    <scope>NUCLEOTIDE SEQUENCE [LARGE SCALE GENOMIC DNA]</scope>
    <source>
        <strain evidence="10">Ch5</strain>
    </source>
</reference>
<evidence type="ECO:0000256" key="5">
    <source>
        <dbReference type="ARBA" id="ARBA00022982"/>
    </source>
</evidence>
<dbReference type="PANTHER" id="PTHR43177:SF5">
    <property type="entry name" value="ANAEROBIC DIMETHYL SULFOXIDE REDUCTASE CHAIN B-RELATED"/>
    <property type="match status" value="1"/>
</dbReference>
<name>A0A0S1XA01_THEBA</name>
<keyword evidence="6" id="KW-0408">Iron</keyword>
<keyword evidence="2" id="KW-0004">4Fe-4S</keyword>
<dbReference type="GO" id="GO:0016491">
    <property type="term" value="F:oxidoreductase activity"/>
    <property type="evidence" value="ECO:0007669"/>
    <property type="project" value="UniProtKB-ARBA"/>
</dbReference>
<keyword evidence="3" id="KW-0479">Metal-binding</keyword>
<dbReference type="PANTHER" id="PTHR43177">
    <property type="entry name" value="PROTEIN NRFC"/>
    <property type="match status" value="1"/>
</dbReference>
<sequence length="165" mass="18712">MEKIFIDFKKCIGCHSCEAACANEHGGKANIFLTYTSELVMMSFNCRHCENAPCMIVCPGKALYRDEDGAVRVRYQDCIGCMLCSIACPFGTPEFHERLKVMVKCDLCAHRRKEGKLPACVSTCPMDALMLMEEEEIIQFRVREAVAKREEIIKRVERIFGGETL</sequence>
<dbReference type="GO" id="GO:0046872">
    <property type="term" value="F:metal ion binding"/>
    <property type="evidence" value="ECO:0007669"/>
    <property type="project" value="UniProtKB-KW"/>
</dbReference>
<dbReference type="EMBL" id="CP013050">
    <property type="protein sequence ID" value="ALM74618.1"/>
    <property type="molecule type" value="Genomic_DNA"/>
</dbReference>